<evidence type="ECO:0008006" key="5">
    <source>
        <dbReference type="Google" id="ProtNLM"/>
    </source>
</evidence>
<keyword evidence="4" id="KW-1185">Reference proteome</keyword>
<feature type="transmembrane region" description="Helical" evidence="2">
    <location>
        <begin position="110"/>
        <end position="129"/>
    </location>
</feature>
<accession>W0RFF0</accession>
<sequence length="323" mass="33176">MSEPVDAERLAAFLDGRLNVREREALLAELAESDDARDALGDVAAVLRDLEQSGVVKQTDLDTLGTMPPEPPPTVRDPTTAIDASAPPGADRATGDVRDIGSARVRRTPWWGALAAAVLVAAVGLSLYARAGRADDPAALVAALGDARPSAGEPTWSATRGAGPALAPRARAVRFGALAAALQLAARTRDTSAASLARRAAALLDDVSGAAPAAQIYRAIAARPAAPADSLDALLRDGWETGASVVGADDAWLGAWLATAREAAARRDTTFFRHRATRRALDVLSATTDQAPAAAHVARAADGAPDWGTLPADLSALLESLGS</sequence>
<evidence type="ECO:0000313" key="3">
    <source>
        <dbReference type="EMBL" id="AHG89065.1"/>
    </source>
</evidence>
<dbReference type="AlphaFoldDB" id="W0RFF0"/>
<keyword evidence="2" id="KW-0472">Membrane</keyword>
<keyword evidence="2" id="KW-0812">Transmembrane</keyword>
<evidence type="ECO:0000313" key="4">
    <source>
        <dbReference type="Proteomes" id="UP000019151"/>
    </source>
</evidence>
<protein>
    <recommendedName>
        <fullName evidence="5">Zinc-finger domain-containing protein</fullName>
    </recommendedName>
</protein>
<dbReference type="HOGENOM" id="CLU_859852_0_0_0"/>
<dbReference type="EMBL" id="CP007128">
    <property type="protein sequence ID" value="AHG89065.1"/>
    <property type="molecule type" value="Genomic_DNA"/>
</dbReference>
<gene>
    <name evidence="3" type="ORF">J421_1528</name>
</gene>
<proteinExistence type="predicted"/>
<evidence type="ECO:0000256" key="1">
    <source>
        <dbReference type="SAM" id="MobiDB-lite"/>
    </source>
</evidence>
<dbReference type="Proteomes" id="UP000019151">
    <property type="component" value="Chromosome"/>
</dbReference>
<name>W0RFF0_9BACT</name>
<reference evidence="3 4" key="1">
    <citation type="journal article" date="2014" name="Genome Announc.">
        <title>Genome Sequence and Methylome of Soil Bacterium Gemmatirosa kalamazoonensis KBS708T, a Member of the Rarely Cultivated Gemmatimonadetes Phylum.</title>
        <authorList>
            <person name="Debruyn J.M."/>
            <person name="Radosevich M."/>
            <person name="Wommack K.E."/>
            <person name="Polson S.W."/>
            <person name="Hauser L.J."/>
            <person name="Fawaz M.N."/>
            <person name="Korlach J."/>
            <person name="Tsai Y.C."/>
        </authorList>
    </citation>
    <scope>NUCLEOTIDE SEQUENCE [LARGE SCALE GENOMIC DNA]</scope>
    <source>
        <strain evidence="3 4">KBS708</strain>
    </source>
</reference>
<evidence type="ECO:0000256" key="2">
    <source>
        <dbReference type="SAM" id="Phobius"/>
    </source>
</evidence>
<keyword evidence="2" id="KW-1133">Transmembrane helix</keyword>
<feature type="region of interest" description="Disordered" evidence="1">
    <location>
        <begin position="61"/>
        <end position="97"/>
    </location>
</feature>
<dbReference type="KEGG" id="gba:J421_1528"/>
<dbReference type="STRING" id="861299.J421_1528"/>
<dbReference type="InParanoid" id="W0RFF0"/>
<dbReference type="RefSeq" id="WP_025410580.1">
    <property type="nucleotide sequence ID" value="NZ_CP007128.1"/>
</dbReference>
<organism evidence="3 4">
    <name type="scientific">Gemmatirosa kalamazoonensis</name>
    <dbReference type="NCBI Taxonomy" id="861299"/>
    <lineage>
        <taxon>Bacteria</taxon>
        <taxon>Pseudomonadati</taxon>
        <taxon>Gemmatimonadota</taxon>
        <taxon>Gemmatimonadia</taxon>
        <taxon>Gemmatimonadales</taxon>
        <taxon>Gemmatimonadaceae</taxon>
        <taxon>Gemmatirosa</taxon>
    </lineage>
</organism>